<dbReference type="PROSITE" id="PS00061">
    <property type="entry name" value="ADH_SHORT"/>
    <property type="match status" value="1"/>
</dbReference>
<dbReference type="Proteomes" id="UP000444960">
    <property type="component" value="Unassembled WGS sequence"/>
</dbReference>
<dbReference type="PANTHER" id="PTHR44196">
    <property type="entry name" value="DEHYDROGENASE/REDUCTASE SDR FAMILY MEMBER 7B"/>
    <property type="match status" value="1"/>
</dbReference>
<dbReference type="EMBL" id="BJOV01000005">
    <property type="protein sequence ID" value="GEE03042.1"/>
    <property type="molecule type" value="Genomic_DNA"/>
</dbReference>
<dbReference type="Pfam" id="PF00106">
    <property type="entry name" value="adh_short"/>
    <property type="match status" value="1"/>
</dbReference>
<dbReference type="CDD" id="cd05233">
    <property type="entry name" value="SDR_c"/>
    <property type="match status" value="1"/>
</dbReference>
<comment type="caution">
    <text evidence="4">The sequence shown here is derived from an EMBL/GenBank/DDBJ whole genome shotgun (WGS) entry which is preliminary data.</text>
</comment>
<evidence type="ECO:0000256" key="3">
    <source>
        <dbReference type="RuleBase" id="RU000363"/>
    </source>
</evidence>
<evidence type="ECO:0000256" key="2">
    <source>
        <dbReference type="ARBA" id="ARBA00023002"/>
    </source>
</evidence>
<dbReference type="InterPro" id="IPR036291">
    <property type="entry name" value="NAD(P)-bd_dom_sf"/>
</dbReference>
<gene>
    <name evidence="4" type="ORF">nbrc107696_34880</name>
</gene>
<keyword evidence="2" id="KW-0560">Oxidoreductase</keyword>
<dbReference type="AlphaFoldDB" id="A0A7I9VCW7"/>
<dbReference type="SUPFAM" id="SSF51735">
    <property type="entry name" value="NAD(P)-binding Rossmann-fold domains"/>
    <property type="match status" value="1"/>
</dbReference>
<dbReference type="PRINTS" id="PR00081">
    <property type="entry name" value="GDHRDH"/>
</dbReference>
<organism evidence="4 5">
    <name type="scientific">Gordonia spumicola</name>
    <dbReference type="NCBI Taxonomy" id="589161"/>
    <lineage>
        <taxon>Bacteria</taxon>
        <taxon>Bacillati</taxon>
        <taxon>Actinomycetota</taxon>
        <taxon>Actinomycetes</taxon>
        <taxon>Mycobacteriales</taxon>
        <taxon>Gordoniaceae</taxon>
        <taxon>Gordonia</taxon>
    </lineage>
</organism>
<keyword evidence="5" id="KW-1185">Reference proteome</keyword>
<dbReference type="PRINTS" id="PR00080">
    <property type="entry name" value="SDRFAMILY"/>
</dbReference>
<dbReference type="RefSeq" id="WP_161896609.1">
    <property type="nucleotide sequence ID" value="NZ_BJOV01000005.1"/>
</dbReference>
<proteinExistence type="inferred from homology"/>
<protein>
    <submittedName>
        <fullName evidence="4">Putative short chain dehydrogenase/reductase</fullName>
    </submittedName>
</protein>
<dbReference type="GO" id="GO:0016020">
    <property type="term" value="C:membrane"/>
    <property type="evidence" value="ECO:0007669"/>
    <property type="project" value="TreeGrafter"/>
</dbReference>
<evidence type="ECO:0000256" key="1">
    <source>
        <dbReference type="ARBA" id="ARBA00006484"/>
    </source>
</evidence>
<dbReference type="Gene3D" id="3.40.50.720">
    <property type="entry name" value="NAD(P)-binding Rossmann-like Domain"/>
    <property type="match status" value="1"/>
</dbReference>
<name>A0A7I9VCW7_9ACTN</name>
<dbReference type="InterPro" id="IPR020904">
    <property type="entry name" value="Sc_DH/Rdtase_CS"/>
</dbReference>
<dbReference type="OrthoDB" id="4690547at2"/>
<evidence type="ECO:0000313" key="5">
    <source>
        <dbReference type="Proteomes" id="UP000444960"/>
    </source>
</evidence>
<dbReference type="InterPro" id="IPR002347">
    <property type="entry name" value="SDR_fam"/>
</dbReference>
<comment type="similarity">
    <text evidence="1 3">Belongs to the short-chain dehydrogenases/reductases (SDR) family.</text>
</comment>
<dbReference type="GO" id="GO:0016491">
    <property type="term" value="F:oxidoreductase activity"/>
    <property type="evidence" value="ECO:0007669"/>
    <property type="project" value="UniProtKB-KW"/>
</dbReference>
<sequence length="294" mass="30144">MFGIDSVLSTLVRNRRSHDAKAVVTGAGSGIGRAFALELARRGGHVVCADIDGSRADDTVRAITGSGGRAVAAVCDVSIRDDVAKLADLAVREFDGPPTLVVNNAGVGIGGKAVGAVGMDDWNWALGINLWGVIHGCETFAPMLRGTGHGGIINVASAAGFAAAPAMGPYNVGKAGVMSLSETLAAEMSGSGVNVTVLCPTFVKTNVARDGRITDAGQGLAGRLMELTGVSPESVASATLDANDLGRLYVVPQLDATVIWHLKRHLPGVYTWGAGLLGRIAPLETDASEPVDHR</sequence>
<dbReference type="PANTHER" id="PTHR44196:SF1">
    <property type="entry name" value="DEHYDROGENASE_REDUCTASE SDR FAMILY MEMBER 7B"/>
    <property type="match status" value="1"/>
</dbReference>
<accession>A0A7I9VCW7</accession>
<evidence type="ECO:0000313" key="4">
    <source>
        <dbReference type="EMBL" id="GEE03042.1"/>
    </source>
</evidence>
<reference evidence="5" key="1">
    <citation type="submission" date="2019-06" db="EMBL/GenBank/DDBJ databases">
        <title>Gordonia isolated from sludge of a wastewater treatment plant.</title>
        <authorList>
            <person name="Tamura T."/>
            <person name="Aoyama K."/>
            <person name="Kang Y."/>
            <person name="Saito S."/>
            <person name="Akiyama N."/>
            <person name="Yazawa K."/>
            <person name="Gonoi T."/>
            <person name="Mikami Y."/>
        </authorList>
    </citation>
    <scope>NUCLEOTIDE SEQUENCE [LARGE SCALE GENOMIC DNA]</scope>
    <source>
        <strain evidence="5">NBRC 107696</strain>
    </source>
</reference>